<feature type="region of interest" description="Disordered" evidence="1">
    <location>
        <begin position="204"/>
        <end position="229"/>
    </location>
</feature>
<proteinExistence type="predicted"/>
<evidence type="ECO:0000313" key="2">
    <source>
        <dbReference type="EMBL" id="RIH84743.1"/>
    </source>
</evidence>
<evidence type="ECO:0008006" key="4">
    <source>
        <dbReference type="Google" id="ProtNLM"/>
    </source>
</evidence>
<evidence type="ECO:0000313" key="3">
    <source>
        <dbReference type="Proteomes" id="UP000265800"/>
    </source>
</evidence>
<dbReference type="Proteomes" id="UP000265800">
    <property type="component" value="Unassembled WGS sequence"/>
</dbReference>
<sequence>MGWVPLTLRYALRYAGRPAGEQRIVLEPKREGLRVVLEATVELPPPKTRQRWESELDVRGLPRRYRERVEGNGARVMEVEFSLEDGLVTVSQGKEDLAIPYLTDMHDPLSLILALGRVGLQVGEVRRFELVGGRVYAERLPDQRTEEQVLRVYRLRPGLSLLYFDEEGYPLRLTQKVGEHVFEVERVAVEAPIGLAGAKQEASSRVVAGEPPKERKPAFRYRRRRRRYA</sequence>
<comment type="caution">
    <text evidence="2">The sequence shown here is derived from an EMBL/GenBank/DDBJ whole genome shotgun (WGS) entry which is preliminary data.</text>
</comment>
<protein>
    <recommendedName>
        <fullName evidence="4">DUF3108 domain-containing protein</fullName>
    </recommendedName>
</protein>
<name>A0A399EML2_9DEIN</name>
<dbReference type="EMBL" id="QWKZ01000056">
    <property type="protein sequence ID" value="RIH84743.1"/>
    <property type="molecule type" value="Genomic_DNA"/>
</dbReference>
<dbReference type="Pfam" id="PF11306">
    <property type="entry name" value="DUF3108"/>
    <property type="match status" value="1"/>
</dbReference>
<organism evidence="2 3">
    <name type="scientific">Meiothermus luteus</name>
    <dbReference type="NCBI Taxonomy" id="2026184"/>
    <lineage>
        <taxon>Bacteria</taxon>
        <taxon>Thermotogati</taxon>
        <taxon>Deinococcota</taxon>
        <taxon>Deinococci</taxon>
        <taxon>Thermales</taxon>
        <taxon>Thermaceae</taxon>
        <taxon>Meiothermus</taxon>
    </lineage>
</organism>
<reference evidence="2 3" key="1">
    <citation type="submission" date="2018-08" db="EMBL/GenBank/DDBJ databases">
        <title>Meiothermus luteus KCTC 52599 genome sequencing project.</title>
        <authorList>
            <person name="Da Costa M.S."/>
            <person name="Albuquerque L."/>
            <person name="Raposo P."/>
            <person name="Froufe H.J.C."/>
            <person name="Barroso C.S."/>
            <person name="Egas C."/>
        </authorList>
    </citation>
    <scope>NUCLEOTIDE SEQUENCE [LARGE SCALE GENOMIC DNA]</scope>
    <source>
        <strain evidence="2 3">KCTC 52599</strain>
    </source>
</reference>
<feature type="compositionally biased region" description="Basic residues" evidence="1">
    <location>
        <begin position="218"/>
        <end position="229"/>
    </location>
</feature>
<dbReference type="RefSeq" id="WP_119360403.1">
    <property type="nucleotide sequence ID" value="NZ_QWKZ01000056.1"/>
</dbReference>
<keyword evidence="3" id="KW-1185">Reference proteome</keyword>
<gene>
    <name evidence="2" type="ORF">Mlute_01813</name>
</gene>
<accession>A0A399EML2</accession>
<dbReference type="InterPro" id="IPR021457">
    <property type="entry name" value="DUF3108"/>
</dbReference>
<dbReference type="AlphaFoldDB" id="A0A399EML2"/>
<evidence type="ECO:0000256" key="1">
    <source>
        <dbReference type="SAM" id="MobiDB-lite"/>
    </source>
</evidence>
<dbReference type="OrthoDB" id="25556at2"/>